<evidence type="ECO:0000313" key="1">
    <source>
        <dbReference type="EMBL" id="RTI10518.1"/>
    </source>
</evidence>
<accession>A0A430UQZ6</accession>
<dbReference type="AlphaFoldDB" id="A0A430UQZ6"/>
<dbReference type="EMBL" id="PEMJ01000379">
    <property type="protein sequence ID" value="RTI10518.1"/>
    <property type="molecule type" value="Genomic_DNA"/>
</dbReference>
<proteinExistence type="predicted"/>
<protein>
    <submittedName>
        <fullName evidence="1">Uncharacterized protein</fullName>
    </submittedName>
</protein>
<dbReference type="Proteomes" id="UP000287155">
    <property type="component" value="Unassembled WGS sequence"/>
</dbReference>
<sequence>MEGSMDYRVKVVNVPSVMDAVRKGKRLRVNGVLFGYSDKFGAVVSEPVDMTTAELFRRVPGYAVIDAMTGDLITPPVADVEPNPTEETGLEPTTAETDWLEAFKERYRGLSPSGKARVPKEELRKALEALKVVAPEEASKEDLIRLLDEAL</sequence>
<comment type="caution">
    <text evidence="1">The sequence shown here is derived from an EMBL/GenBank/DDBJ whole genome shotgun (WGS) entry which is preliminary data.</text>
</comment>
<name>A0A430UQZ6_THESC</name>
<evidence type="ECO:0000313" key="2">
    <source>
        <dbReference type="Proteomes" id="UP000287155"/>
    </source>
</evidence>
<organism evidence="1 2">
    <name type="scientific">Thermus scotoductus</name>
    <dbReference type="NCBI Taxonomy" id="37636"/>
    <lineage>
        <taxon>Bacteria</taxon>
        <taxon>Thermotogati</taxon>
        <taxon>Deinococcota</taxon>
        <taxon>Deinococci</taxon>
        <taxon>Thermales</taxon>
        <taxon>Thermaceae</taxon>
        <taxon>Thermus</taxon>
    </lineage>
</organism>
<reference evidence="1 2" key="1">
    <citation type="journal article" date="2019" name="Extremophiles">
        <title>Biogeography of thermophiles and predominance of Thermus scotoductus in domestic water heaters.</title>
        <authorList>
            <person name="Wilpiszeski R.L."/>
            <person name="Zhang Z."/>
            <person name="House C.H."/>
        </authorList>
    </citation>
    <scope>NUCLEOTIDE SEQUENCE [LARGE SCALE GENOMIC DNA]</scope>
    <source>
        <strain evidence="1 2">14_S14</strain>
    </source>
</reference>
<gene>
    <name evidence="1" type="ORF">CSW27_14270</name>
</gene>